<accession>A0AAE1URF5</accession>
<evidence type="ECO:0000256" key="5">
    <source>
        <dbReference type="PROSITE-ProRule" id="PRU00259"/>
    </source>
</evidence>
<evidence type="ECO:0000313" key="8">
    <source>
        <dbReference type="Proteomes" id="UP001292094"/>
    </source>
</evidence>
<protein>
    <recommendedName>
        <fullName evidence="2">Armadillo segment polarity protein</fullName>
    </recommendedName>
</protein>
<keyword evidence="8" id="KW-1185">Reference proteome</keyword>
<reference evidence="7" key="1">
    <citation type="submission" date="2023-11" db="EMBL/GenBank/DDBJ databases">
        <title>Genome assemblies of two species of porcelain crab, Petrolisthes cinctipes and Petrolisthes manimaculis (Anomura: Porcellanidae).</title>
        <authorList>
            <person name="Angst P."/>
        </authorList>
    </citation>
    <scope>NUCLEOTIDE SEQUENCE</scope>
    <source>
        <strain evidence="7">PB745_02</strain>
        <tissue evidence="7">Gill</tissue>
    </source>
</reference>
<evidence type="ECO:0000256" key="4">
    <source>
        <dbReference type="ARBA" id="ARBA00022889"/>
    </source>
</evidence>
<sequence>MSYQMPQQARPLSQSGYHNPADMPLQNPKEQIAMWQQNTYMSDSGIHSGATTNAPSLSGKEEEMDAEWLEGQAQQGFNQAAFTTEQVDDMNQQLNQTRSQRVRAAMFPETLSTAVQRLAEPSQMLKHTVVNLINYQDDADLATRAIPELIKLLNNENQVVVSQAAMMVHRLSKNEASRHAIMNSQQMVAALVHALSNSNDLETTRVTVGALHNLSHHRQGLLAIFKSAHLGIGKLQAEFRASLRERALSGDRGVPKGTPGKRAKWHLGGIEPWSFTATDHHSIHSAITTHN</sequence>
<dbReference type="SMART" id="SM00185">
    <property type="entry name" value="ARM"/>
    <property type="match status" value="2"/>
</dbReference>
<proteinExistence type="predicted"/>
<gene>
    <name evidence="7" type="ORF">Pmani_001567</name>
</gene>
<dbReference type="Gene3D" id="6.10.250.2780">
    <property type="match status" value="1"/>
</dbReference>
<dbReference type="InterPro" id="IPR016024">
    <property type="entry name" value="ARM-type_fold"/>
</dbReference>
<evidence type="ECO:0000256" key="6">
    <source>
        <dbReference type="SAM" id="MobiDB-lite"/>
    </source>
</evidence>
<comment type="caution">
    <text evidence="7">The sequence shown here is derived from an EMBL/GenBank/DDBJ whole genome shotgun (WGS) entry which is preliminary data.</text>
</comment>
<dbReference type="InterPro" id="IPR013284">
    <property type="entry name" value="Beta-catenin"/>
</dbReference>
<dbReference type="AlphaFoldDB" id="A0AAE1URF5"/>
<dbReference type="PRINTS" id="PR01869">
    <property type="entry name" value="BCATNINFAMLY"/>
</dbReference>
<dbReference type="PANTHER" id="PTHR45976">
    <property type="entry name" value="ARMADILLO SEGMENT POLARITY PROTEIN"/>
    <property type="match status" value="1"/>
</dbReference>
<comment type="subcellular location">
    <subcellularLocation>
        <location evidence="1">Cell membrane</location>
        <topology evidence="1">Peripheral membrane protein</topology>
        <orientation evidence="1">Cytoplasmic side</orientation>
    </subcellularLocation>
</comment>
<evidence type="ECO:0000256" key="2">
    <source>
        <dbReference type="ARBA" id="ARBA00022289"/>
    </source>
</evidence>
<dbReference type="Proteomes" id="UP001292094">
    <property type="component" value="Unassembled WGS sequence"/>
</dbReference>
<dbReference type="GO" id="GO:0016055">
    <property type="term" value="P:Wnt signaling pathway"/>
    <property type="evidence" value="ECO:0007669"/>
    <property type="project" value="UniProtKB-KW"/>
</dbReference>
<keyword evidence="4" id="KW-0130">Cell adhesion</keyword>
<feature type="compositionally biased region" description="Polar residues" evidence="6">
    <location>
        <begin position="1"/>
        <end position="17"/>
    </location>
</feature>
<dbReference type="InterPro" id="IPR000225">
    <property type="entry name" value="Armadillo"/>
</dbReference>
<dbReference type="EMBL" id="JAWZYT010000105">
    <property type="protein sequence ID" value="KAK4327995.1"/>
    <property type="molecule type" value="Genomic_DNA"/>
</dbReference>
<dbReference type="GO" id="GO:0007155">
    <property type="term" value="P:cell adhesion"/>
    <property type="evidence" value="ECO:0007669"/>
    <property type="project" value="InterPro"/>
</dbReference>
<feature type="repeat" description="ARM" evidence="5">
    <location>
        <begin position="144"/>
        <end position="184"/>
    </location>
</feature>
<dbReference type="InterPro" id="IPR011989">
    <property type="entry name" value="ARM-like"/>
</dbReference>
<name>A0AAE1URF5_9EUCA</name>
<dbReference type="SUPFAM" id="SSF48371">
    <property type="entry name" value="ARM repeat"/>
    <property type="match status" value="1"/>
</dbReference>
<evidence type="ECO:0000313" key="7">
    <source>
        <dbReference type="EMBL" id="KAK4327995.1"/>
    </source>
</evidence>
<evidence type="ECO:0000256" key="1">
    <source>
        <dbReference type="ARBA" id="ARBA00004413"/>
    </source>
</evidence>
<dbReference type="GO" id="GO:0045296">
    <property type="term" value="F:cadherin binding"/>
    <property type="evidence" value="ECO:0007669"/>
    <property type="project" value="InterPro"/>
</dbReference>
<feature type="region of interest" description="Disordered" evidence="6">
    <location>
        <begin position="43"/>
        <end position="64"/>
    </location>
</feature>
<dbReference type="PROSITE" id="PS50176">
    <property type="entry name" value="ARM_REPEAT"/>
    <property type="match status" value="2"/>
</dbReference>
<evidence type="ECO:0000256" key="3">
    <source>
        <dbReference type="ARBA" id="ARBA00022687"/>
    </source>
</evidence>
<feature type="region of interest" description="Disordered" evidence="6">
    <location>
        <begin position="1"/>
        <end position="25"/>
    </location>
</feature>
<keyword evidence="3" id="KW-0879">Wnt signaling pathway</keyword>
<organism evidence="7 8">
    <name type="scientific">Petrolisthes manimaculis</name>
    <dbReference type="NCBI Taxonomy" id="1843537"/>
    <lineage>
        <taxon>Eukaryota</taxon>
        <taxon>Metazoa</taxon>
        <taxon>Ecdysozoa</taxon>
        <taxon>Arthropoda</taxon>
        <taxon>Crustacea</taxon>
        <taxon>Multicrustacea</taxon>
        <taxon>Malacostraca</taxon>
        <taxon>Eumalacostraca</taxon>
        <taxon>Eucarida</taxon>
        <taxon>Decapoda</taxon>
        <taxon>Pleocyemata</taxon>
        <taxon>Anomura</taxon>
        <taxon>Galatheoidea</taxon>
        <taxon>Porcellanidae</taxon>
        <taxon>Petrolisthes</taxon>
    </lineage>
</organism>
<dbReference type="GO" id="GO:0005886">
    <property type="term" value="C:plasma membrane"/>
    <property type="evidence" value="ECO:0007669"/>
    <property type="project" value="UniProtKB-SubCell"/>
</dbReference>
<feature type="repeat" description="ARM" evidence="5">
    <location>
        <begin position="186"/>
        <end position="229"/>
    </location>
</feature>
<dbReference type="Gene3D" id="1.25.10.10">
    <property type="entry name" value="Leucine-rich Repeat Variant"/>
    <property type="match status" value="1"/>
</dbReference>